<feature type="binding site" evidence="6">
    <location>
        <position position="92"/>
    </location>
    <ligand>
        <name>5-phospho-alpha-D-ribose 1-diphosphate</name>
        <dbReference type="ChEBI" id="CHEBI:58017"/>
        <note>ligand shared between dimeric partners</note>
    </ligand>
</feature>
<dbReference type="PANTHER" id="PTHR19278">
    <property type="entry name" value="OROTATE PHOSPHORIBOSYLTRANSFERASE"/>
    <property type="match status" value="1"/>
</dbReference>
<comment type="subunit">
    <text evidence="6">Homodimer.</text>
</comment>
<protein>
    <recommendedName>
        <fullName evidence="2 6">Orotate phosphoribosyltransferase</fullName>
        <shortName evidence="6">OPRT</shortName>
        <shortName evidence="6">OPRTase</shortName>
        <ecNumber evidence="2 6">2.4.2.10</ecNumber>
    </recommendedName>
</protein>
<dbReference type="RefSeq" id="WP_099505240.1">
    <property type="nucleotide sequence ID" value="NZ_CP026653.1"/>
</dbReference>
<dbReference type="PANTHER" id="PTHR19278:SF9">
    <property type="entry name" value="URIDINE 5'-MONOPHOSPHATE SYNTHASE"/>
    <property type="match status" value="1"/>
</dbReference>
<dbReference type="GO" id="GO:0016757">
    <property type="term" value="F:glycosyltransferase activity"/>
    <property type="evidence" value="ECO:0007669"/>
    <property type="project" value="UniProtKB-KW"/>
</dbReference>
<evidence type="ECO:0000313" key="8">
    <source>
        <dbReference type="EMBL" id="AVH61698.1"/>
    </source>
</evidence>
<dbReference type="Gene3D" id="3.40.50.2020">
    <property type="match status" value="1"/>
</dbReference>
<dbReference type="InterPro" id="IPR029057">
    <property type="entry name" value="PRTase-like"/>
</dbReference>
<keyword evidence="4 6" id="KW-0808">Transferase</keyword>
<evidence type="ECO:0000256" key="6">
    <source>
        <dbReference type="HAMAP-Rule" id="MF_01208"/>
    </source>
</evidence>
<comment type="pathway">
    <text evidence="1 6">Pyrimidine metabolism; UMP biosynthesis via de novo pathway; UMP from orotate: step 1/2.</text>
</comment>
<sequence length="176" mass="18203">MTPSTSTALFAEKIATVAYRPGPYQLPDGGTLDSYFDPYRLAGDPQMLTETAAALADLLPDGTEALAGPALAGVPLVTAVSLHTGLPAAFLRPAPKGHGTWQQIEGADLGGRRTVLLDDTARSGTSLLRSARLLRIGGALVGTAVCVLDRDAGATALLADHHLVLRALVRDPDGAR</sequence>
<organism evidence="8 9">
    <name type="scientific">Streptomyces dengpaensis</name>
    <dbReference type="NCBI Taxonomy" id="2049881"/>
    <lineage>
        <taxon>Bacteria</taxon>
        <taxon>Bacillati</taxon>
        <taxon>Actinomycetota</taxon>
        <taxon>Actinomycetes</taxon>
        <taxon>Kitasatosporales</taxon>
        <taxon>Streptomycetaceae</taxon>
        <taxon>Streptomyces</taxon>
    </lineage>
</organism>
<dbReference type="EC" id="2.4.2.10" evidence="2 6"/>
<evidence type="ECO:0000256" key="1">
    <source>
        <dbReference type="ARBA" id="ARBA00004889"/>
    </source>
</evidence>
<name>A0ABN5IEX6_9ACTN</name>
<keyword evidence="8" id="KW-0614">Plasmid</keyword>
<evidence type="ECO:0000256" key="2">
    <source>
        <dbReference type="ARBA" id="ARBA00011971"/>
    </source>
</evidence>
<comment type="caution">
    <text evidence="6">Lacks conserved residue(s) required for the propagation of feature annotation.</text>
</comment>
<feature type="binding site" evidence="6">
    <location>
        <position position="96"/>
    </location>
    <ligand>
        <name>5-phospho-alpha-D-ribose 1-diphosphate</name>
        <dbReference type="ChEBI" id="CHEBI:58017"/>
        <note>ligand shared between dimeric partners</note>
    </ligand>
</feature>
<feature type="binding site" description="in other chain" evidence="6">
    <location>
        <begin position="118"/>
        <end position="126"/>
    </location>
    <ligand>
        <name>5-phospho-alpha-D-ribose 1-diphosphate</name>
        <dbReference type="ChEBI" id="CHEBI:58017"/>
        <note>ligand shared between dimeric partners</note>
    </ligand>
</feature>
<keyword evidence="3 6" id="KW-0328">Glycosyltransferase</keyword>
<feature type="binding site" evidence="6">
    <location>
        <position position="98"/>
    </location>
    <ligand>
        <name>5-phospho-alpha-D-ribose 1-diphosphate</name>
        <dbReference type="ChEBI" id="CHEBI:58017"/>
        <note>ligand shared between dimeric partners</note>
    </ligand>
</feature>
<evidence type="ECO:0000256" key="4">
    <source>
        <dbReference type="ARBA" id="ARBA00022679"/>
    </source>
</evidence>
<dbReference type="Proteomes" id="UP000238413">
    <property type="component" value="Plasmid unnamed1"/>
</dbReference>
<evidence type="ECO:0000256" key="5">
    <source>
        <dbReference type="ARBA" id="ARBA00022975"/>
    </source>
</evidence>
<geneLocation type="plasmid" evidence="8 9">
    <name>unnamed1</name>
</geneLocation>
<accession>A0ABN5IEX6</accession>
<dbReference type="Pfam" id="PF00156">
    <property type="entry name" value="Pribosyltran"/>
    <property type="match status" value="1"/>
</dbReference>
<comment type="function">
    <text evidence="6">Catalyzes the transfer of a ribosyl phosphate group from 5-phosphoribose 1-diphosphate to orotate, leading to the formation of orotidine monophosphate (OMP).</text>
</comment>
<reference evidence="8 9" key="1">
    <citation type="submission" date="2018-02" db="EMBL/GenBank/DDBJ databases">
        <title>Complete genome sequence of Streptomyces dengpaensis, the producer of angucyclines.</title>
        <authorList>
            <person name="Yumei L."/>
        </authorList>
    </citation>
    <scope>NUCLEOTIDE SEQUENCE [LARGE SCALE GENOMIC DNA]</scope>
    <source>
        <strain evidence="8 9">XZHG99</strain>
        <plasmid evidence="8 9">unnamed1</plasmid>
    </source>
</reference>
<comment type="similarity">
    <text evidence="6">Belongs to the purine/pyrimidine phosphoribosyltransferase family. PyrE subfamily.</text>
</comment>
<gene>
    <name evidence="6" type="primary">pyrE</name>
    <name evidence="8" type="ORF">C4B68_39980</name>
</gene>
<comment type="catalytic activity">
    <reaction evidence="6">
        <text>orotidine 5'-phosphate + diphosphate = orotate + 5-phospho-alpha-D-ribose 1-diphosphate</text>
        <dbReference type="Rhea" id="RHEA:10380"/>
        <dbReference type="ChEBI" id="CHEBI:30839"/>
        <dbReference type="ChEBI" id="CHEBI:33019"/>
        <dbReference type="ChEBI" id="CHEBI:57538"/>
        <dbReference type="ChEBI" id="CHEBI:58017"/>
        <dbReference type="EC" id="2.4.2.10"/>
    </reaction>
</comment>
<keyword evidence="6" id="KW-0460">Magnesium</keyword>
<dbReference type="EMBL" id="CP026653">
    <property type="protein sequence ID" value="AVH61698.1"/>
    <property type="molecule type" value="Genomic_DNA"/>
</dbReference>
<dbReference type="SUPFAM" id="SSF53271">
    <property type="entry name" value="PRTase-like"/>
    <property type="match status" value="1"/>
</dbReference>
<comment type="cofactor">
    <cofactor evidence="6">
        <name>Mg(2+)</name>
        <dbReference type="ChEBI" id="CHEBI:18420"/>
    </cofactor>
</comment>
<keyword evidence="9" id="KW-1185">Reference proteome</keyword>
<dbReference type="CDD" id="cd06223">
    <property type="entry name" value="PRTases_typeI"/>
    <property type="match status" value="1"/>
</dbReference>
<feature type="binding site" evidence="6">
    <location>
        <position position="150"/>
    </location>
    <ligand>
        <name>orotate</name>
        <dbReference type="ChEBI" id="CHEBI:30839"/>
    </ligand>
</feature>
<feature type="domain" description="Phosphoribosyltransferase" evidence="7">
    <location>
        <begin position="62"/>
        <end position="152"/>
    </location>
</feature>
<dbReference type="HAMAP" id="MF_01208">
    <property type="entry name" value="PyrE"/>
    <property type="match status" value="1"/>
</dbReference>
<evidence type="ECO:0000256" key="3">
    <source>
        <dbReference type="ARBA" id="ARBA00022676"/>
    </source>
</evidence>
<dbReference type="InterPro" id="IPR000836">
    <property type="entry name" value="PRTase_dom"/>
</dbReference>
<keyword evidence="5 6" id="KW-0665">Pyrimidine biosynthesis</keyword>
<proteinExistence type="inferred from homology"/>
<dbReference type="InterPro" id="IPR023031">
    <property type="entry name" value="OPRT"/>
</dbReference>
<evidence type="ECO:0000313" key="9">
    <source>
        <dbReference type="Proteomes" id="UP000238413"/>
    </source>
</evidence>
<evidence type="ECO:0000259" key="7">
    <source>
        <dbReference type="Pfam" id="PF00156"/>
    </source>
</evidence>